<accession>A0ABN0JET1</accession>
<dbReference type="Proteomes" id="UP000013034">
    <property type="component" value="Unassembled WGS sequence"/>
</dbReference>
<feature type="transmembrane region" description="Helical" evidence="1">
    <location>
        <begin position="99"/>
        <end position="119"/>
    </location>
</feature>
<reference evidence="3 4" key="1">
    <citation type="submission" date="2013-02" db="EMBL/GenBank/DDBJ databases">
        <title>The Genome Sequence of Acinetobacter sp. NIPH 809.</title>
        <authorList>
            <consortium name="The Broad Institute Genome Sequencing Platform"/>
            <consortium name="The Broad Institute Genome Sequencing Center for Infectious Disease"/>
            <person name="Cerqueira G."/>
            <person name="Feldgarden M."/>
            <person name="Courvalin P."/>
            <person name="Perichon B."/>
            <person name="Grillot-Courvalin C."/>
            <person name="Clermont D."/>
            <person name="Rocha E."/>
            <person name="Yoon E.-J."/>
            <person name="Nemec A."/>
            <person name="Walker B."/>
            <person name="Young S.K."/>
            <person name="Zeng Q."/>
            <person name="Gargeya S."/>
            <person name="Fitzgerald M."/>
            <person name="Haas B."/>
            <person name="Abouelleil A."/>
            <person name="Alvarado L."/>
            <person name="Arachchi H.M."/>
            <person name="Berlin A.M."/>
            <person name="Chapman S.B."/>
            <person name="Dewar J."/>
            <person name="Goldberg J."/>
            <person name="Griggs A."/>
            <person name="Gujja S."/>
            <person name="Hansen M."/>
            <person name="Howarth C."/>
            <person name="Imamovic A."/>
            <person name="Larimer J."/>
            <person name="McCowan C."/>
            <person name="Murphy C."/>
            <person name="Neiman D."/>
            <person name="Pearson M."/>
            <person name="Priest M."/>
            <person name="Roberts A."/>
            <person name="Saif S."/>
            <person name="Shea T."/>
            <person name="Sisk P."/>
            <person name="Sykes S."/>
            <person name="Wortman J."/>
            <person name="Nusbaum C."/>
            <person name="Birren B."/>
        </authorList>
    </citation>
    <scope>NUCLEOTIDE SEQUENCE [LARGE SCALE GENOMIC DNA]</scope>
    <source>
        <strain evidence="3 4">NIPH 809</strain>
    </source>
</reference>
<dbReference type="InterPro" id="IPR046554">
    <property type="entry name" value="DUF6708"/>
</dbReference>
<keyword evidence="1" id="KW-0472">Membrane</keyword>
<dbReference type="RefSeq" id="WP_004654071.1">
    <property type="nucleotide sequence ID" value="NZ_KB849179.1"/>
</dbReference>
<feature type="transmembrane region" description="Helical" evidence="1">
    <location>
        <begin position="336"/>
        <end position="358"/>
    </location>
</feature>
<evidence type="ECO:0000313" key="4">
    <source>
        <dbReference type="Proteomes" id="UP000013034"/>
    </source>
</evidence>
<feature type="transmembrane region" description="Helical" evidence="1">
    <location>
        <begin position="270"/>
        <end position="290"/>
    </location>
</feature>
<evidence type="ECO:0000259" key="2">
    <source>
        <dbReference type="Pfam" id="PF20455"/>
    </source>
</evidence>
<feature type="domain" description="DUF6708" evidence="2">
    <location>
        <begin position="118"/>
        <end position="308"/>
    </location>
</feature>
<keyword evidence="1" id="KW-0812">Transmembrane</keyword>
<name>A0ABN0JET1_9GAMM</name>
<feature type="transmembrane region" description="Helical" evidence="1">
    <location>
        <begin position="70"/>
        <end position="93"/>
    </location>
</feature>
<evidence type="ECO:0000313" key="3">
    <source>
        <dbReference type="EMBL" id="ENU23713.1"/>
    </source>
</evidence>
<gene>
    <name evidence="3" type="ORF">F993_01867</name>
</gene>
<proteinExistence type="predicted"/>
<dbReference type="EMBL" id="APOI01000015">
    <property type="protein sequence ID" value="ENU23713.1"/>
    <property type="molecule type" value="Genomic_DNA"/>
</dbReference>
<evidence type="ECO:0000256" key="1">
    <source>
        <dbReference type="SAM" id="Phobius"/>
    </source>
</evidence>
<organism evidence="3 4">
    <name type="scientific">Acinetobacter proteolyticus</name>
    <dbReference type="NCBI Taxonomy" id="1776741"/>
    <lineage>
        <taxon>Bacteria</taxon>
        <taxon>Pseudomonadati</taxon>
        <taxon>Pseudomonadota</taxon>
        <taxon>Gammaproteobacteria</taxon>
        <taxon>Moraxellales</taxon>
        <taxon>Moraxellaceae</taxon>
        <taxon>Acinetobacter</taxon>
    </lineage>
</organism>
<keyword evidence="1" id="KW-1133">Transmembrane helix</keyword>
<keyword evidence="4" id="KW-1185">Reference proteome</keyword>
<protein>
    <recommendedName>
        <fullName evidence="2">DUF6708 domain-containing protein</fullName>
    </recommendedName>
</protein>
<sequence length="363" mass="42659">MLREDYETKFTTLNQPFEVGIPNKNGRLRLREIDVKSLKTDQLYPHRQVIRFNSTFVEAMDSWEFIRGRATALALPMWAALFFAISMFLFAIYSLYFKQVYWSIAIISCLTIGLVYLVYSNYKIAKYDLFGYTHYPIRFNRKTQKVYAFSPQQQKIIELNWRDLRFSAVREGRYDIELRASLVNEDNIVEEEIILPYISFDNNDFIDQNLAFFKAYMQGDDLKSIDAAIPEFFDIYNRKETFKESFERVYMSNDVLNELAMQTRPAKKDISGVSMMAVIWSLTILVRRLGIFFSKIPQWPTHIEQECQIDSNDPYDSTGKQRHLAPLVFTSAEKCILFIGWLLGTSIFIAFLAGLAYLSWNYR</sequence>
<comment type="caution">
    <text evidence="3">The sequence shown here is derived from an EMBL/GenBank/DDBJ whole genome shotgun (WGS) entry which is preliminary data.</text>
</comment>
<dbReference type="Pfam" id="PF20455">
    <property type="entry name" value="DUF6708"/>
    <property type="match status" value="1"/>
</dbReference>